<reference evidence="11 12" key="1">
    <citation type="journal article" date="2013" name="ISME J.">
        <title>Metabolic model for the filamentous 'Candidatus Microthrix parvicella' based on genomic and metagenomic analyses.</title>
        <authorList>
            <person name="Jon McIlroy S."/>
            <person name="Kristiansen R."/>
            <person name="Albertsen M."/>
            <person name="Michael Karst S."/>
            <person name="Rossetti S."/>
            <person name="Lund Nielsen J."/>
            <person name="Tandoi V."/>
            <person name="James Seviour R."/>
            <person name="Nielsen P.H."/>
        </authorList>
    </citation>
    <scope>NUCLEOTIDE SEQUENCE [LARGE SCALE GENOMIC DNA]</scope>
    <source>
        <strain evidence="11 12">RN1</strain>
    </source>
</reference>
<comment type="similarity">
    <text evidence="9">Belongs to the MntA antitoxin family.</text>
</comment>
<evidence type="ECO:0000256" key="1">
    <source>
        <dbReference type="ARBA" id="ARBA00001946"/>
    </source>
</evidence>
<dbReference type="STRING" id="1229780.BN381_540008"/>
<evidence type="ECO:0000256" key="7">
    <source>
        <dbReference type="ARBA" id="ARBA00022840"/>
    </source>
</evidence>
<keyword evidence="4" id="KW-0548">Nucleotidyltransferase</keyword>
<dbReference type="InterPro" id="IPR002934">
    <property type="entry name" value="Polymerase_NTP_transf_dom"/>
</dbReference>
<dbReference type="Gene3D" id="3.30.460.10">
    <property type="entry name" value="Beta Polymerase, domain 2"/>
    <property type="match status" value="1"/>
</dbReference>
<comment type="caution">
    <text evidence="11">The sequence shown here is derived from an EMBL/GenBank/DDBJ whole genome shotgun (WGS) entry which is preliminary data.</text>
</comment>
<dbReference type="InterPro" id="IPR043519">
    <property type="entry name" value="NT_sf"/>
</dbReference>
<dbReference type="Pfam" id="PF01909">
    <property type="entry name" value="NTP_transf_2"/>
    <property type="match status" value="1"/>
</dbReference>
<dbReference type="SUPFAM" id="SSF81301">
    <property type="entry name" value="Nucleotidyltransferase"/>
    <property type="match status" value="1"/>
</dbReference>
<keyword evidence="7" id="KW-0067">ATP-binding</keyword>
<keyword evidence="5" id="KW-0479">Metal-binding</keyword>
<dbReference type="PANTHER" id="PTHR33571:SF12">
    <property type="entry name" value="BSL3053 PROTEIN"/>
    <property type="match status" value="1"/>
</dbReference>
<proteinExistence type="inferred from homology"/>
<evidence type="ECO:0000256" key="9">
    <source>
        <dbReference type="ARBA" id="ARBA00038276"/>
    </source>
</evidence>
<evidence type="ECO:0000256" key="5">
    <source>
        <dbReference type="ARBA" id="ARBA00022723"/>
    </source>
</evidence>
<dbReference type="RefSeq" id="WP_012229518.1">
    <property type="nucleotide sequence ID" value="NZ_HG422565.1"/>
</dbReference>
<dbReference type="GO" id="GO:0016779">
    <property type="term" value="F:nucleotidyltransferase activity"/>
    <property type="evidence" value="ECO:0007669"/>
    <property type="project" value="UniProtKB-KW"/>
</dbReference>
<feature type="domain" description="Polymerase nucleotidyl transferase" evidence="10">
    <location>
        <begin position="11"/>
        <end position="96"/>
    </location>
</feature>
<dbReference type="AlphaFoldDB" id="R4Z674"/>
<dbReference type="HOGENOM" id="CLU_130257_4_0_11"/>
<protein>
    <recommendedName>
        <fullName evidence="10">Polymerase nucleotidyl transferase domain-containing protein</fullName>
    </recommendedName>
</protein>
<evidence type="ECO:0000256" key="3">
    <source>
        <dbReference type="ARBA" id="ARBA00022679"/>
    </source>
</evidence>
<dbReference type="PANTHER" id="PTHR33571">
    <property type="entry name" value="SSL8005 PROTEIN"/>
    <property type="match status" value="1"/>
</dbReference>
<keyword evidence="8" id="KW-0460">Magnesium</keyword>
<dbReference type="GO" id="GO:0005524">
    <property type="term" value="F:ATP binding"/>
    <property type="evidence" value="ECO:0007669"/>
    <property type="project" value="UniProtKB-KW"/>
</dbReference>
<organism evidence="11 12">
    <name type="scientific">Candidatus Neomicrothrix parvicella RN1</name>
    <dbReference type="NCBI Taxonomy" id="1229780"/>
    <lineage>
        <taxon>Bacteria</taxon>
        <taxon>Bacillati</taxon>
        <taxon>Actinomycetota</taxon>
        <taxon>Acidimicrobiia</taxon>
        <taxon>Acidimicrobiales</taxon>
        <taxon>Microthrixaceae</taxon>
        <taxon>Candidatus Neomicrothrix</taxon>
    </lineage>
</organism>
<keyword evidence="3" id="KW-0808">Transferase</keyword>
<dbReference type="Proteomes" id="UP000018291">
    <property type="component" value="Unassembled WGS sequence"/>
</dbReference>
<keyword evidence="6" id="KW-0547">Nucleotide-binding</keyword>
<sequence>MSAVPTLESEAIAKLCRAHGVSRLVIFGSAVRGDWDPATSDLDFLVEFHPSTPSLFGAYFNLKDGLEQLLGSPVDLVMARAMENPYFADSVAENSRVMYAA</sequence>
<evidence type="ECO:0000256" key="8">
    <source>
        <dbReference type="ARBA" id="ARBA00022842"/>
    </source>
</evidence>
<evidence type="ECO:0000313" key="11">
    <source>
        <dbReference type="EMBL" id="CCM65086.1"/>
    </source>
</evidence>
<evidence type="ECO:0000256" key="2">
    <source>
        <dbReference type="ARBA" id="ARBA00022649"/>
    </source>
</evidence>
<evidence type="ECO:0000256" key="4">
    <source>
        <dbReference type="ARBA" id="ARBA00022695"/>
    </source>
</evidence>
<comment type="cofactor">
    <cofactor evidence="1">
        <name>Mg(2+)</name>
        <dbReference type="ChEBI" id="CHEBI:18420"/>
    </cofactor>
</comment>
<evidence type="ECO:0000313" key="12">
    <source>
        <dbReference type="Proteomes" id="UP000018291"/>
    </source>
</evidence>
<keyword evidence="2" id="KW-1277">Toxin-antitoxin system</keyword>
<evidence type="ECO:0000259" key="10">
    <source>
        <dbReference type="Pfam" id="PF01909"/>
    </source>
</evidence>
<gene>
    <name evidence="11" type="ORF">BN381_540008</name>
</gene>
<dbReference type="InterPro" id="IPR052038">
    <property type="entry name" value="Type-VII_TA_antitoxin"/>
</dbReference>
<dbReference type="GO" id="GO:0046872">
    <property type="term" value="F:metal ion binding"/>
    <property type="evidence" value="ECO:0007669"/>
    <property type="project" value="UniProtKB-KW"/>
</dbReference>
<dbReference type="EMBL" id="CANL01000050">
    <property type="protein sequence ID" value="CCM65086.1"/>
    <property type="molecule type" value="Genomic_DNA"/>
</dbReference>
<name>R4Z674_9ACTN</name>
<accession>R4Z674</accession>
<evidence type="ECO:0000256" key="6">
    <source>
        <dbReference type="ARBA" id="ARBA00022741"/>
    </source>
</evidence>
<dbReference type="CDD" id="cd05403">
    <property type="entry name" value="NT_KNTase_like"/>
    <property type="match status" value="1"/>
</dbReference>
<dbReference type="eggNOG" id="COG1669">
    <property type="taxonomic scope" value="Bacteria"/>
</dbReference>
<keyword evidence="12" id="KW-1185">Reference proteome</keyword>